<sequence length="25" mass="2947">MVSRPPYNVWGSEARDFGVLFREFS</sequence>
<dbReference type="EMBL" id="LT984806">
    <property type="protein sequence ID" value="SPD45593.1"/>
    <property type="molecule type" value="Genomic_DNA"/>
</dbReference>
<accession>A0A375H554</accession>
<evidence type="ECO:0000313" key="2">
    <source>
        <dbReference type="Proteomes" id="UP000255168"/>
    </source>
</evidence>
<name>A0A375H554_9BURK</name>
<reference evidence="1 2" key="1">
    <citation type="submission" date="2018-01" db="EMBL/GenBank/DDBJ databases">
        <authorList>
            <person name="Clerissi C."/>
        </authorList>
    </citation>
    <scope>NUCLEOTIDE SEQUENCE [LARGE SCALE GENOMIC DNA]</scope>
    <source>
        <strain evidence="1">Cupriavidus taiwanensis STM 6160</strain>
    </source>
</reference>
<protein>
    <submittedName>
        <fullName evidence="1">Uncharacterized protein</fullName>
    </submittedName>
</protein>
<organism evidence="1 2">
    <name type="scientific">Cupriavidus neocaledonicus</name>
    <dbReference type="NCBI Taxonomy" id="1040979"/>
    <lineage>
        <taxon>Bacteria</taxon>
        <taxon>Pseudomonadati</taxon>
        <taxon>Pseudomonadota</taxon>
        <taxon>Betaproteobacteria</taxon>
        <taxon>Burkholderiales</taxon>
        <taxon>Burkholderiaceae</taxon>
        <taxon>Cupriavidus</taxon>
    </lineage>
</organism>
<gene>
    <name evidence="1" type="ORF">CBM2607_10530</name>
</gene>
<proteinExistence type="predicted"/>
<dbReference type="Proteomes" id="UP000255168">
    <property type="component" value="Chromosome I"/>
</dbReference>
<dbReference type="AlphaFoldDB" id="A0A375H554"/>
<evidence type="ECO:0000313" key="1">
    <source>
        <dbReference type="EMBL" id="SPD45593.1"/>
    </source>
</evidence>